<dbReference type="SUPFAM" id="SSF51735">
    <property type="entry name" value="NAD(P)-binding Rossmann-fold domains"/>
    <property type="match status" value="1"/>
</dbReference>
<evidence type="ECO:0000256" key="8">
    <source>
        <dbReference type="ARBA" id="ARBA00048793"/>
    </source>
</evidence>
<dbReference type="RefSeq" id="WP_345270406.1">
    <property type="nucleotide sequence ID" value="NZ_BAABHB010000013.1"/>
</dbReference>
<dbReference type="SUPFAM" id="SSF48179">
    <property type="entry name" value="6-phosphogluconate dehydrogenase C-terminal domain-like"/>
    <property type="match status" value="1"/>
</dbReference>
<gene>
    <name evidence="12" type="ORF">GCM10023187_46060</name>
</gene>
<evidence type="ECO:0000256" key="1">
    <source>
        <dbReference type="ARBA" id="ARBA00004994"/>
    </source>
</evidence>
<dbReference type="NCBIfam" id="TIGR00745">
    <property type="entry name" value="apbA_panE"/>
    <property type="match status" value="1"/>
</dbReference>
<evidence type="ECO:0000256" key="4">
    <source>
        <dbReference type="ARBA" id="ARBA00019465"/>
    </source>
</evidence>
<sequence length="323" mass="35209">MNTVYIVGNGAIGRALAVSLITAGRQVVMLRGSRDDLPARPETIRLETAEETRLEATLPVTSLRAVGRLDGLIVIATKSYANPTVALALNEKGNDSPIVILQNGLGVERAFMEAHNADIYRCVLFATSQPVSDEQVRFRPVAASPIGLVQGQAGGLHTVVEQLHTATFPFRAVADIQPVVWQKTIINSVFNSVCPLLETDNGVFHREERALALATEIIDECVAVAQASGIRLESRAVVDNLLQISRASDGQLISTLQDIRQGRKTEIDTFNQEIVRIARRLQPAYRVTRTQLLGELTELKSELSQKQYVMPPAGGMTISDHTP</sequence>
<evidence type="ECO:0000256" key="7">
    <source>
        <dbReference type="ARBA" id="ARBA00032024"/>
    </source>
</evidence>
<dbReference type="EC" id="1.1.1.169" evidence="3 9"/>
<keyword evidence="5 9" id="KW-0521">NADP</keyword>
<name>A0ABP8KU66_9BACT</name>
<keyword evidence="6 9" id="KW-0560">Oxidoreductase</keyword>
<keyword evidence="13" id="KW-1185">Reference proteome</keyword>
<evidence type="ECO:0000313" key="13">
    <source>
        <dbReference type="Proteomes" id="UP001500936"/>
    </source>
</evidence>
<dbReference type="Pfam" id="PF08546">
    <property type="entry name" value="ApbA_C"/>
    <property type="match status" value="1"/>
</dbReference>
<dbReference type="InterPro" id="IPR036291">
    <property type="entry name" value="NAD(P)-bd_dom_sf"/>
</dbReference>
<dbReference type="EMBL" id="BAABHB010000013">
    <property type="protein sequence ID" value="GAA4415517.1"/>
    <property type="molecule type" value="Genomic_DNA"/>
</dbReference>
<dbReference type="InterPro" id="IPR013332">
    <property type="entry name" value="KPR_N"/>
</dbReference>
<dbReference type="PANTHER" id="PTHR21708:SF26">
    <property type="entry name" value="2-DEHYDROPANTOATE 2-REDUCTASE"/>
    <property type="match status" value="1"/>
</dbReference>
<comment type="catalytic activity">
    <reaction evidence="8 9">
        <text>(R)-pantoate + NADP(+) = 2-dehydropantoate + NADPH + H(+)</text>
        <dbReference type="Rhea" id="RHEA:16233"/>
        <dbReference type="ChEBI" id="CHEBI:11561"/>
        <dbReference type="ChEBI" id="CHEBI:15378"/>
        <dbReference type="ChEBI" id="CHEBI:15980"/>
        <dbReference type="ChEBI" id="CHEBI:57783"/>
        <dbReference type="ChEBI" id="CHEBI:58349"/>
        <dbReference type="EC" id="1.1.1.169"/>
    </reaction>
</comment>
<keyword evidence="9" id="KW-0566">Pantothenate biosynthesis</keyword>
<comment type="function">
    <text evidence="9">Catalyzes the NADPH-dependent reduction of ketopantoate into pantoic acid.</text>
</comment>
<accession>A0ABP8KU66</accession>
<dbReference type="Pfam" id="PF02558">
    <property type="entry name" value="ApbA"/>
    <property type="match status" value="1"/>
</dbReference>
<dbReference type="InterPro" id="IPR003710">
    <property type="entry name" value="ApbA"/>
</dbReference>
<evidence type="ECO:0000256" key="2">
    <source>
        <dbReference type="ARBA" id="ARBA00007870"/>
    </source>
</evidence>
<evidence type="ECO:0000256" key="5">
    <source>
        <dbReference type="ARBA" id="ARBA00022857"/>
    </source>
</evidence>
<dbReference type="Gene3D" id="1.10.1040.10">
    <property type="entry name" value="N-(1-d-carboxylethyl)-l-norvaline Dehydrogenase, domain 2"/>
    <property type="match status" value="1"/>
</dbReference>
<comment type="caution">
    <text evidence="12">The sequence shown here is derived from an EMBL/GenBank/DDBJ whole genome shotgun (WGS) entry which is preliminary data.</text>
</comment>
<dbReference type="InterPro" id="IPR013328">
    <property type="entry name" value="6PGD_dom2"/>
</dbReference>
<reference evidence="13" key="1">
    <citation type="journal article" date="2019" name="Int. J. Syst. Evol. Microbiol.">
        <title>The Global Catalogue of Microorganisms (GCM) 10K type strain sequencing project: providing services to taxonomists for standard genome sequencing and annotation.</title>
        <authorList>
            <consortium name="The Broad Institute Genomics Platform"/>
            <consortium name="The Broad Institute Genome Sequencing Center for Infectious Disease"/>
            <person name="Wu L."/>
            <person name="Ma J."/>
        </authorList>
    </citation>
    <scope>NUCLEOTIDE SEQUENCE [LARGE SCALE GENOMIC DNA]</scope>
    <source>
        <strain evidence="13">JCM 17925</strain>
    </source>
</reference>
<evidence type="ECO:0000256" key="9">
    <source>
        <dbReference type="RuleBase" id="RU362068"/>
    </source>
</evidence>
<comment type="pathway">
    <text evidence="1 9">Cofactor biosynthesis; (R)-pantothenate biosynthesis; (R)-pantoate from 3-methyl-2-oxobutanoate: step 2/2.</text>
</comment>
<dbReference type="PANTHER" id="PTHR21708">
    <property type="entry name" value="PROBABLE 2-DEHYDROPANTOATE 2-REDUCTASE"/>
    <property type="match status" value="1"/>
</dbReference>
<feature type="domain" description="Ketopantoate reductase C-terminal" evidence="11">
    <location>
        <begin position="175"/>
        <end position="284"/>
    </location>
</feature>
<protein>
    <recommendedName>
        <fullName evidence="4 9">2-dehydropantoate 2-reductase</fullName>
        <ecNumber evidence="3 9">1.1.1.169</ecNumber>
    </recommendedName>
    <alternativeName>
        <fullName evidence="7 9">Ketopantoate reductase</fullName>
    </alternativeName>
</protein>
<dbReference type="InterPro" id="IPR013752">
    <property type="entry name" value="KPA_reductase"/>
</dbReference>
<dbReference type="Proteomes" id="UP001500936">
    <property type="component" value="Unassembled WGS sequence"/>
</dbReference>
<dbReference type="Gene3D" id="3.40.50.720">
    <property type="entry name" value="NAD(P)-binding Rossmann-like Domain"/>
    <property type="match status" value="1"/>
</dbReference>
<feature type="domain" description="Ketopantoate reductase N-terminal" evidence="10">
    <location>
        <begin position="4"/>
        <end position="138"/>
    </location>
</feature>
<evidence type="ECO:0000256" key="3">
    <source>
        <dbReference type="ARBA" id="ARBA00013014"/>
    </source>
</evidence>
<dbReference type="InterPro" id="IPR051402">
    <property type="entry name" value="KPR-Related"/>
</dbReference>
<evidence type="ECO:0000313" key="12">
    <source>
        <dbReference type="EMBL" id="GAA4415517.1"/>
    </source>
</evidence>
<organism evidence="12 13">
    <name type="scientific">Nibrella viscosa</name>
    <dbReference type="NCBI Taxonomy" id="1084524"/>
    <lineage>
        <taxon>Bacteria</taxon>
        <taxon>Pseudomonadati</taxon>
        <taxon>Bacteroidota</taxon>
        <taxon>Cytophagia</taxon>
        <taxon>Cytophagales</taxon>
        <taxon>Spirosomataceae</taxon>
        <taxon>Nibrella</taxon>
    </lineage>
</organism>
<proteinExistence type="inferred from homology"/>
<comment type="similarity">
    <text evidence="2 9">Belongs to the ketopantoate reductase family.</text>
</comment>
<evidence type="ECO:0000259" key="10">
    <source>
        <dbReference type="Pfam" id="PF02558"/>
    </source>
</evidence>
<evidence type="ECO:0000259" key="11">
    <source>
        <dbReference type="Pfam" id="PF08546"/>
    </source>
</evidence>
<dbReference type="InterPro" id="IPR008927">
    <property type="entry name" value="6-PGluconate_DH-like_C_sf"/>
</dbReference>
<evidence type="ECO:0000256" key="6">
    <source>
        <dbReference type="ARBA" id="ARBA00023002"/>
    </source>
</evidence>